<dbReference type="PANTHER" id="PTHR13674:SF5">
    <property type="entry name" value="UPF0389 PROTEIN CG9231"/>
    <property type="match status" value="1"/>
</dbReference>
<evidence type="ECO:0000256" key="5">
    <source>
        <dbReference type="ARBA" id="ARBA00023136"/>
    </source>
</evidence>
<keyword evidence="5 6" id="KW-0472">Membrane</keyword>
<evidence type="ECO:0000313" key="8">
    <source>
        <dbReference type="WBParaSite" id="PgB15_g049_t02"/>
    </source>
</evidence>
<dbReference type="Pfam" id="PF06388">
    <property type="entry name" value="DUF1075"/>
    <property type="match status" value="1"/>
</dbReference>
<organism evidence="7 8">
    <name type="scientific">Parascaris univalens</name>
    <name type="common">Nematode worm</name>
    <dbReference type="NCBI Taxonomy" id="6257"/>
    <lineage>
        <taxon>Eukaryota</taxon>
        <taxon>Metazoa</taxon>
        <taxon>Ecdysozoa</taxon>
        <taxon>Nematoda</taxon>
        <taxon>Chromadorea</taxon>
        <taxon>Rhabditida</taxon>
        <taxon>Spirurina</taxon>
        <taxon>Ascaridomorpha</taxon>
        <taxon>Ascaridoidea</taxon>
        <taxon>Ascarididae</taxon>
        <taxon>Parascaris</taxon>
    </lineage>
</organism>
<evidence type="ECO:0000256" key="1">
    <source>
        <dbReference type="ARBA" id="ARBA00004167"/>
    </source>
</evidence>
<comment type="similarity">
    <text evidence="2">Belongs to the UPF0389 family.</text>
</comment>
<dbReference type="AlphaFoldDB" id="A0A914ZWJ9"/>
<dbReference type="Proteomes" id="UP000887569">
    <property type="component" value="Unplaced"/>
</dbReference>
<sequence length="154" mass="17841">MLVQECIMLRRVHLFTSTEHRVLKRCLILTANASTAPNAAAKIPHATKADFIRDMDNNRIKFNVDANSGLKPTWMQRHFLVLTRLYRSRNEIPEYVASGTMMRMHNRMRVVFIFVGVAFFYTIFLCFEKALALKVHKDKVAGRGVNLTERIRNS</sequence>
<protein>
    <submittedName>
        <fullName evidence="8">Uncharacterized protein</fullName>
    </submittedName>
</protein>
<feature type="transmembrane region" description="Helical" evidence="6">
    <location>
        <begin position="110"/>
        <end position="132"/>
    </location>
</feature>
<dbReference type="PANTHER" id="PTHR13674">
    <property type="entry name" value="GROWTH AND TRANSFORMATION-DEPENDENT PROTEIN"/>
    <property type="match status" value="1"/>
</dbReference>
<dbReference type="WBParaSite" id="PgB15_g049_t02">
    <property type="protein sequence ID" value="PgB15_g049_t02"/>
    <property type="gene ID" value="PgB15_g049"/>
</dbReference>
<evidence type="ECO:0000256" key="6">
    <source>
        <dbReference type="SAM" id="Phobius"/>
    </source>
</evidence>
<keyword evidence="3 6" id="KW-0812">Transmembrane</keyword>
<evidence type="ECO:0000256" key="4">
    <source>
        <dbReference type="ARBA" id="ARBA00022989"/>
    </source>
</evidence>
<keyword evidence="4 6" id="KW-1133">Transmembrane helix</keyword>
<name>A0A914ZWJ9_PARUN</name>
<dbReference type="InterPro" id="IPR009432">
    <property type="entry name" value="DUF1075"/>
</dbReference>
<keyword evidence="7" id="KW-1185">Reference proteome</keyword>
<evidence type="ECO:0000256" key="3">
    <source>
        <dbReference type="ARBA" id="ARBA00022692"/>
    </source>
</evidence>
<proteinExistence type="inferred from homology"/>
<reference evidence="8" key="1">
    <citation type="submission" date="2022-11" db="UniProtKB">
        <authorList>
            <consortium name="WormBaseParasite"/>
        </authorList>
    </citation>
    <scope>IDENTIFICATION</scope>
</reference>
<comment type="subcellular location">
    <subcellularLocation>
        <location evidence="1">Membrane</location>
        <topology evidence="1">Single-pass membrane protein</topology>
    </subcellularLocation>
</comment>
<accession>A0A914ZWJ9</accession>
<dbReference type="GO" id="GO:0016020">
    <property type="term" value="C:membrane"/>
    <property type="evidence" value="ECO:0007669"/>
    <property type="project" value="UniProtKB-SubCell"/>
</dbReference>
<evidence type="ECO:0000256" key="2">
    <source>
        <dbReference type="ARBA" id="ARBA00007363"/>
    </source>
</evidence>
<evidence type="ECO:0000313" key="7">
    <source>
        <dbReference type="Proteomes" id="UP000887569"/>
    </source>
</evidence>